<feature type="signal peptide" evidence="4">
    <location>
        <begin position="1"/>
        <end position="20"/>
    </location>
</feature>
<dbReference type="PRINTS" id="PR01415">
    <property type="entry name" value="ANKYRIN"/>
</dbReference>
<dbReference type="PROSITE" id="PS50297">
    <property type="entry name" value="ANK_REP_REGION"/>
    <property type="match status" value="8"/>
</dbReference>
<feature type="repeat" description="ANK" evidence="3">
    <location>
        <begin position="398"/>
        <end position="430"/>
    </location>
</feature>
<sequence>MKPLAAVILLALSYSFNSLFKHMATNCLVPKHTAFFETGPPHIKLPRLCQGVNSPLNAVAFGVVDKNKNSLLSPLFAFAIAITLSALPLVSAAQGPQDLIAASRAEDISHVESLLASGADVDQMQGDGSTALHWAAHRNNQELARLLIGAKADVNLANELGATPLWLAALNGSAPMVKQLLDANANPNLSLQMGETPLMSAARAGSLESVSLLLESGADIDQAEEERGQTALMWATAQSHAAVVKLLIDNGANLNARSKIWYQLENTAGNTNPSGNFNMAHGGSSALMFAARVGDIETTKVLLEGGANVNDVAASGVSALVQAAHSGHEELALFLLEQGADPNAIEAGYTALHAAVLRSEVDLVKALLDSGARYDTAVVHGSPGRRFSADYSIRSQLIGRDAFWMAAKYGEVEIFKILLAEGADPFSTDGGGVTTLQVAMGNSGSSLDWRRDRIGNEALDLEDEERRTLELARLLIDAGVDVNAKDDRGRAAIHHAVLKDFPKVVEYLALRGADIHMPNDRGLTPFALADTEQAMPGTNGLRGTRPEVAELLRRLGADASE</sequence>
<evidence type="ECO:0000256" key="2">
    <source>
        <dbReference type="ARBA" id="ARBA00023043"/>
    </source>
</evidence>
<protein>
    <submittedName>
        <fullName evidence="5">Uncharacterized protein</fullName>
    </submittedName>
</protein>
<comment type="caution">
    <text evidence="5">The sequence shown here is derived from an EMBL/GenBank/DDBJ whole genome shotgun (WGS) entry which is preliminary data.</text>
</comment>
<feature type="repeat" description="ANK" evidence="3">
    <location>
        <begin position="315"/>
        <end position="347"/>
    </location>
</feature>
<dbReference type="Pfam" id="PF00023">
    <property type="entry name" value="Ank"/>
    <property type="match status" value="2"/>
</dbReference>
<feature type="repeat" description="ANK" evidence="3">
    <location>
        <begin position="282"/>
        <end position="314"/>
    </location>
</feature>
<dbReference type="Gene3D" id="1.25.40.20">
    <property type="entry name" value="Ankyrin repeat-containing domain"/>
    <property type="match status" value="4"/>
</dbReference>
<dbReference type="InterPro" id="IPR036770">
    <property type="entry name" value="Ankyrin_rpt-contain_sf"/>
</dbReference>
<evidence type="ECO:0000313" key="6">
    <source>
        <dbReference type="Proteomes" id="UP000219329"/>
    </source>
</evidence>
<dbReference type="EMBL" id="NTJZ01000008">
    <property type="protein sequence ID" value="PDH33457.1"/>
    <property type="molecule type" value="Genomic_DNA"/>
</dbReference>
<evidence type="ECO:0000256" key="4">
    <source>
        <dbReference type="SAM" id="SignalP"/>
    </source>
</evidence>
<dbReference type="PANTHER" id="PTHR24123">
    <property type="entry name" value="ANKYRIN REPEAT-CONTAINING"/>
    <property type="match status" value="1"/>
</dbReference>
<keyword evidence="4" id="KW-0732">Signal</keyword>
<keyword evidence="2 3" id="KW-0040">ANK repeat</keyword>
<feature type="repeat" description="ANK" evidence="3">
    <location>
        <begin position="347"/>
        <end position="379"/>
    </location>
</feature>
<evidence type="ECO:0000256" key="1">
    <source>
        <dbReference type="ARBA" id="ARBA00022737"/>
    </source>
</evidence>
<dbReference type="Pfam" id="PF13857">
    <property type="entry name" value="Ank_5"/>
    <property type="match status" value="1"/>
</dbReference>
<organism evidence="5 6">
    <name type="scientific">OM182 bacterium MED-G28</name>
    <dbReference type="NCBI Taxonomy" id="1986256"/>
    <lineage>
        <taxon>Bacteria</taxon>
        <taxon>Pseudomonadati</taxon>
        <taxon>Pseudomonadota</taxon>
        <taxon>Gammaproteobacteria</taxon>
        <taxon>OMG group</taxon>
        <taxon>OM182 clade</taxon>
    </lineage>
</organism>
<name>A0A2A5WB20_9GAMM</name>
<feature type="chain" id="PRO_5012766148" evidence="4">
    <location>
        <begin position="21"/>
        <end position="561"/>
    </location>
</feature>
<dbReference type="SUPFAM" id="SSF48403">
    <property type="entry name" value="Ankyrin repeat"/>
    <property type="match status" value="2"/>
</dbReference>
<dbReference type="InterPro" id="IPR002110">
    <property type="entry name" value="Ankyrin_rpt"/>
</dbReference>
<evidence type="ECO:0000256" key="3">
    <source>
        <dbReference type="PROSITE-ProRule" id="PRU00023"/>
    </source>
</evidence>
<reference evidence="5 6" key="1">
    <citation type="submission" date="2017-08" db="EMBL/GenBank/DDBJ databases">
        <title>Fine stratification of microbial communities through a metagenomic profile of the photic zone.</title>
        <authorList>
            <person name="Haro-Moreno J.M."/>
            <person name="Lopez-Perez M."/>
            <person name="De La Torre J."/>
            <person name="Picazo A."/>
            <person name="Camacho A."/>
            <person name="Rodriguez-Valera F."/>
        </authorList>
    </citation>
    <scope>NUCLEOTIDE SEQUENCE [LARGE SCALE GENOMIC DNA]</scope>
    <source>
        <strain evidence="5">MED-G28</strain>
    </source>
</reference>
<feature type="repeat" description="ANK" evidence="3">
    <location>
        <begin position="488"/>
        <end position="520"/>
    </location>
</feature>
<feature type="repeat" description="ANK" evidence="3">
    <location>
        <begin position="227"/>
        <end position="259"/>
    </location>
</feature>
<dbReference type="SMART" id="SM00248">
    <property type="entry name" value="ANK"/>
    <property type="match status" value="11"/>
</dbReference>
<accession>A0A2A5WB20</accession>
<dbReference type="InterPro" id="IPR051165">
    <property type="entry name" value="Multifunctional_ANK_Repeat"/>
</dbReference>
<dbReference type="Proteomes" id="UP000219329">
    <property type="component" value="Unassembled WGS sequence"/>
</dbReference>
<dbReference type="AlphaFoldDB" id="A0A2A5WB20"/>
<dbReference type="PANTHER" id="PTHR24123:SF33">
    <property type="entry name" value="PROTEIN HOS4"/>
    <property type="match status" value="1"/>
</dbReference>
<evidence type="ECO:0000313" key="5">
    <source>
        <dbReference type="EMBL" id="PDH33457.1"/>
    </source>
</evidence>
<dbReference type="PROSITE" id="PS50088">
    <property type="entry name" value="ANK_REPEAT"/>
    <property type="match status" value="9"/>
</dbReference>
<feature type="repeat" description="ANK" evidence="3">
    <location>
        <begin position="127"/>
        <end position="159"/>
    </location>
</feature>
<feature type="repeat" description="ANK" evidence="3">
    <location>
        <begin position="160"/>
        <end position="192"/>
    </location>
</feature>
<proteinExistence type="predicted"/>
<dbReference type="Pfam" id="PF12796">
    <property type="entry name" value="Ank_2"/>
    <property type="match status" value="2"/>
</dbReference>
<feature type="repeat" description="ANK" evidence="3">
    <location>
        <begin position="193"/>
        <end position="225"/>
    </location>
</feature>
<keyword evidence="1" id="KW-0677">Repeat</keyword>
<gene>
    <name evidence="5" type="ORF">CNF02_08395</name>
</gene>